<dbReference type="EMBL" id="JX402620">
    <property type="protein sequence ID" value="AFQ93778.1"/>
    <property type="molecule type" value="Genomic_DNA"/>
</dbReference>
<dbReference type="SUPFAM" id="SSF55608">
    <property type="entry name" value="Homing endonucleases"/>
    <property type="match status" value="1"/>
</dbReference>
<keyword evidence="2" id="KW-0934">Plastid</keyword>
<dbReference type="GO" id="GO:0000373">
    <property type="term" value="P:Group II intron splicing"/>
    <property type="evidence" value="ECO:0007669"/>
    <property type="project" value="TreeGrafter"/>
</dbReference>
<accession>J7KBN7</accession>
<name>J7KBN7_9CHLO</name>
<geneLocation type="chloroplast" evidence="2"/>
<keyword evidence="2" id="KW-0150">Chloroplast</keyword>
<sequence length="209" mass="23966">MPRQSNKVSITQEQKEILLGILIGDAHMELAPNGKSARLKIEQQSKKRDYVEHLHQIFESWSPGDIALASNSNNLRFSTRYSPSLTFYHTSFYGDKGRTLPRWLEHSFTARSLAYLIMDDGGTKSQESKAVYINVYGLGRGEQEFLCEILGRRFKLQAKVVRDRQYCRIYISGHSYEALVALIDPYILPSLRYKIPPPRKRGEELDAAP</sequence>
<dbReference type="GO" id="GO:0004519">
    <property type="term" value="F:endonuclease activity"/>
    <property type="evidence" value="ECO:0007669"/>
    <property type="project" value="UniProtKB-KW"/>
</dbReference>
<keyword evidence="2" id="KW-0540">Nuclease</keyword>
<reference evidence="2" key="1">
    <citation type="journal article" date="2012" name="Eukaryot. Cell">
        <title>Complete Mitochondrial and Plastid Genomes of the Green Microalga Trebouxiophyceae sp. Strain MX-AZ01 Isolated from a Highly Acidic Geothermal Lake.</title>
        <authorList>
            <person name="Servin-Garciduenas L.E."/>
            <person name="Martinez-Romero E."/>
        </authorList>
    </citation>
    <scope>NUCLEOTIDE SEQUENCE</scope>
    <source>
        <strain evidence="2">MX-AZ01</strain>
    </source>
</reference>
<protein>
    <submittedName>
        <fullName evidence="2">Putative LAGLIDADG homing endonuclease</fullName>
    </submittedName>
</protein>
<proteinExistence type="predicted"/>
<keyword evidence="2" id="KW-0378">Hydrolase</keyword>
<organism evidence="2">
    <name type="scientific">Trebouxiophyceae sp. MX-AZ01</name>
    <dbReference type="NCBI Taxonomy" id="1208065"/>
    <lineage>
        <taxon>Eukaryota</taxon>
        <taxon>Viridiplantae</taxon>
        <taxon>Chlorophyta</taxon>
        <taxon>core chlorophytes</taxon>
        <taxon>Trebouxiophyceae</taxon>
    </lineage>
</organism>
<dbReference type="Gene3D" id="3.10.28.10">
    <property type="entry name" value="Homing endonucleases"/>
    <property type="match status" value="2"/>
</dbReference>
<dbReference type="GO" id="GO:0048564">
    <property type="term" value="P:photosystem I assembly"/>
    <property type="evidence" value="ECO:0007669"/>
    <property type="project" value="TreeGrafter"/>
</dbReference>
<dbReference type="Pfam" id="PF03161">
    <property type="entry name" value="LAGLIDADG_2"/>
    <property type="match status" value="1"/>
</dbReference>
<dbReference type="InterPro" id="IPR027434">
    <property type="entry name" value="Homing_endonucl"/>
</dbReference>
<dbReference type="GO" id="GO:0045292">
    <property type="term" value="P:mRNA cis splicing, via spliceosome"/>
    <property type="evidence" value="ECO:0007669"/>
    <property type="project" value="TreeGrafter"/>
</dbReference>
<dbReference type="InterPro" id="IPR052500">
    <property type="entry name" value="Chloro/Mito_RNA_Process"/>
</dbReference>
<gene>
    <name evidence="2" type="primary">orf001</name>
</gene>
<feature type="domain" description="Homing endonuclease LAGLIDADG" evidence="1">
    <location>
        <begin position="15"/>
        <end position="178"/>
    </location>
</feature>
<dbReference type="InterPro" id="IPR004860">
    <property type="entry name" value="LAGLIDADG_dom"/>
</dbReference>
<keyword evidence="2" id="KW-0255">Endonuclease</keyword>
<dbReference type="GeneID" id="13543463"/>
<dbReference type="PANTHER" id="PTHR47539:SF1">
    <property type="entry name" value="PENTATRICOPEPTIDE REPEAT-CONTAINING PROTEIN OTP51, CHLOROPLASTIC"/>
    <property type="match status" value="1"/>
</dbReference>
<dbReference type="RefSeq" id="YP_006666423.1">
    <property type="nucleotide sequence ID" value="NC_018569.1"/>
</dbReference>
<dbReference type="PANTHER" id="PTHR47539">
    <property type="entry name" value="PENTATRICOPEPTIDE REPEAT-CONTAINING PROTEIN OTP51, CHLOROPLASTIC"/>
    <property type="match status" value="1"/>
</dbReference>
<evidence type="ECO:0000313" key="2">
    <source>
        <dbReference type="EMBL" id="AFQ93778.1"/>
    </source>
</evidence>
<evidence type="ECO:0000259" key="1">
    <source>
        <dbReference type="Pfam" id="PF03161"/>
    </source>
</evidence>
<dbReference type="AlphaFoldDB" id="J7KBN7"/>